<proteinExistence type="predicted"/>
<dbReference type="EMBL" id="JADQDM010000003">
    <property type="protein sequence ID" value="MBF9221326.1"/>
    <property type="molecule type" value="Genomic_DNA"/>
</dbReference>
<protein>
    <recommendedName>
        <fullName evidence="3">DUF4136 domain-containing protein</fullName>
    </recommendedName>
</protein>
<gene>
    <name evidence="1" type="ORF">I2H31_09430</name>
</gene>
<sequence>MLARCLLALVLAWSGPPAYRTYHNARFGYRIDYPADLRPQPEPENGDGRRFVSADGQTTLTAYASYDALDGGLPAYRQIAREGWQEKHATLTLDQRTRTGYVLSGRLDSRIFYEKTVLQAGTLTTFAWEYPAARKAAMNAVIQHTINTLQPGGTAAD</sequence>
<organism evidence="1 2">
    <name type="scientific">Hymenobacter ruricola</name>
    <dbReference type="NCBI Taxonomy" id="2791023"/>
    <lineage>
        <taxon>Bacteria</taxon>
        <taxon>Pseudomonadati</taxon>
        <taxon>Bacteroidota</taxon>
        <taxon>Cytophagia</taxon>
        <taxon>Cytophagales</taxon>
        <taxon>Hymenobacteraceae</taxon>
        <taxon>Hymenobacter</taxon>
    </lineage>
</organism>
<evidence type="ECO:0000313" key="2">
    <source>
        <dbReference type="Proteomes" id="UP000618931"/>
    </source>
</evidence>
<accession>A0ABS0I2Z8</accession>
<dbReference type="Proteomes" id="UP000618931">
    <property type="component" value="Unassembled WGS sequence"/>
</dbReference>
<evidence type="ECO:0008006" key="3">
    <source>
        <dbReference type="Google" id="ProtNLM"/>
    </source>
</evidence>
<dbReference type="RefSeq" id="WP_196292774.1">
    <property type="nucleotide sequence ID" value="NZ_JADQDM010000003.1"/>
</dbReference>
<reference evidence="1 2" key="1">
    <citation type="submission" date="2020-11" db="EMBL/GenBank/DDBJ databases">
        <authorList>
            <person name="Kim M.K."/>
        </authorList>
    </citation>
    <scope>NUCLEOTIDE SEQUENCE [LARGE SCALE GENOMIC DNA]</scope>
    <source>
        <strain evidence="1 2">BT662</strain>
    </source>
</reference>
<comment type="caution">
    <text evidence="1">The sequence shown here is derived from an EMBL/GenBank/DDBJ whole genome shotgun (WGS) entry which is preliminary data.</text>
</comment>
<evidence type="ECO:0000313" key="1">
    <source>
        <dbReference type="EMBL" id="MBF9221326.1"/>
    </source>
</evidence>
<name>A0ABS0I2Z8_9BACT</name>
<keyword evidence="2" id="KW-1185">Reference proteome</keyword>